<dbReference type="PANTHER" id="PTHR34472">
    <property type="entry name" value="SULFUR CARRIER PROTEIN THIS"/>
    <property type="match status" value="1"/>
</dbReference>
<gene>
    <name evidence="1" type="ORF">MNBD_GAMMA26-27</name>
</gene>
<proteinExistence type="predicted"/>
<dbReference type="InterPro" id="IPR012675">
    <property type="entry name" value="Beta-grasp_dom_sf"/>
</dbReference>
<dbReference type="InterPro" id="IPR003749">
    <property type="entry name" value="ThiS/MoaD-like"/>
</dbReference>
<dbReference type="Pfam" id="PF02597">
    <property type="entry name" value="ThiS"/>
    <property type="match status" value="1"/>
</dbReference>
<evidence type="ECO:0000313" key="1">
    <source>
        <dbReference type="EMBL" id="VAX11630.1"/>
    </source>
</evidence>
<reference evidence="1" key="1">
    <citation type="submission" date="2018-06" db="EMBL/GenBank/DDBJ databases">
        <authorList>
            <person name="Zhirakovskaya E."/>
        </authorList>
    </citation>
    <scope>NUCLEOTIDE SEQUENCE</scope>
</reference>
<protein>
    <submittedName>
        <fullName evidence="1">Sulfur carrier protein ThiS</fullName>
    </submittedName>
</protein>
<sequence>MQISLNGAQQQIPDDISMAALVERLGFTGKRIAVEVNEELVPRSTYSDYSIKPHDAVEIVHAIGGG</sequence>
<dbReference type="InterPro" id="IPR010035">
    <property type="entry name" value="Thi_S"/>
</dbReference>
<dbReference type="Gene3D" id="3.10.20.30">
    <property type="match status" value="1"/>
</dbReference>
<dbReference type="PANTHER" id="PTHR34472:SF1">
    <property type="entry name" value="SULFUR CARRIER PROTEIN THIS"/>
    <property type="match status" value="1"/>
</dbReference>
<dbReference type="AlphaFoldDB" id="A0A3B1BM51"/>
<dbReference type="InterPro" id="IPR016155">
    <property type="entry name" value="Mopterin_synth/thiamin_S_b"/>
</dbReference>
<dbReference type="EMBL" id="UOFX01000089">
    <property type="protein sequence ID" value="VAX11630.1"/>
    <property type="molecule type" value="Genomic_DNA"/>
</dbReference>
<dbReference type="SUPFAM" id="SSF54285">
    <property type="entry name" value="MoaD/ThiS"/>
    <property type="match status" value="1"/>
</dbReference>
<dbReference type="NCBIfam" id="TIGR01683">
    <property type="entry name" value="thiS"/>
    <property type="match status" value="1"/>
</dbReference>
<organism evidence="1">
    <name type="scientific">hydrothermal vent metagenome</name>
    <dbReference type="NCBI Taxonomy" id="652676"/>
    <lineage>
        <taxon>unclassified sequences</taxon>
        <taxon>metagenomes</taxon>
        <taxon>ecological metagenomes</taxon>
    </lineage>
</organism>
<dbReference type="CDD" id="cd00565">
    <property type="entry name" value="Ubl_ThiS"/>
    <property type="match status" value="1"/>
</dbReference>
<accession>A0A3B1BM51</accession>
<name>A0A3B1BM51_9ZZZZ</name>